<evidence type="ECO:0000313" key="2">
    <source>
        <dbReference type="EMBL" id="GAF09949.1"/>
    </source>
</evidence>
<evidence type="ECO:0000259" key="1">
    <source>
        <dbReference type="Pfam" id="PF07508"/>
    </source>
</evidence>
<dbReference type="Pfam" id="PF07508">
    <property type="entry name" value="Recombinase"/>
    <property type="match status" value="1"/>
</dbReference>
<dbReference type="RefSeq" id="WP_036651936.1">
    <property type="nucleotide sequence ID" value="NZ_BAVZ01000016.1"/>
</dbReference>
<evidence type="ECO:0000313" key="3">
    <source>
        <dbReference type="Proteomes" id="UP000019364"/>
    </source>
</evidence>
<accession>W7Z6K4</accession>
<dbReference type="GO" id="GO:0000150">
    <property type="term" value="F:DNA strand exchange activity"/>
    <property type="evidence" value="ECO:0007669"/>
    <property type="project" value="InterPro"/>
</dbReference>
<sequence>MEIENSVLVDETKRPIYRAIVEKYLNGTNLSHIVIWLTNNKIPTPYNIKPDGKNKGWSNITV</sequence>
<dbReference type="InterPro" id="IPR011109">
    <property type="entry name" value="DNA_bind_recombinase_dom"/>
</dbReference>
<name>W7Z6K4_9BACL</name>
<feature type="domain" description="Recombinase" evidence="1">
    <location>
        <begin position="12"/>
        <end position="61"/>
    </location>
</feature>
<proteinExistence type="predicted"/>
<dbReference type="OrthoDB" id="65783at2"/>
<protein>
    <recommendedName>
        <fullName evidence="1">Recombinase domain-containing protein</fullName>
    </recommendedName>
</protein>
<dbReference type="AlphaFoldDB" id="W7Z6K4"/>
<dbReference type="GO" id="GO:0003677">
    <property type="term" value="F:DNA binding"/>
    <property type="evidence" value="ECO:0007669"/>
    <property type="project" value="InterPro"/>
</dbReference>
<dbReference type="STRING" id="1236976.JCM16418_4113"/>
<gene>
    <name evidence="2" type="ORF">JCM16418_4113</name>
</gene>
<organism evidence="2 3">
    <name type="scientific">Paenibacillus pini JCM 16418</name>
    <dbReference type="NCBI Taxonomy" id="1236976"/>
    <lineage>
        <taxon>Bacteria</taxon>
        <taxon>Bacillati</taxon>
        <taxon>Bacillota</taxon>
        <taxon>Bacilli</taxon>
        <taxon>Bacillales</taxon>
        <taxon>Paenibacillaceae</taxon>
        <taxon>Paenibacillus</taxon>
    </lineage>
</organism>
<dbReference type="EMBL" id="BAVZ01000016">
    <property type="protein sequence ID" value="GAF09949.1"/>
    <property type="molecule type" value="Genomic_DNA"/>
</dbReference>
<dbReference type="Proteomes" id="UP000019364">
    <property type="component" value="Unassembled WGS sequence"/>
</dbReference>
<keyword evidence="3" id="KW-1185">Reference proteome</keyword>
<reference evidence="2 3" key="1">
    <citation type="journal article" date="2014" name="Genome Announc.">
        <title>Draft Genome Sequence of Paenibacillus pini JCM 16418T, Isolated from the Rhizosphere of Pine Tree.</title>
        <authorList>
            <person name="Yuki M."/>
            <person name="Oshima K."/>
            <person name="Suda W."/>
            <person name="Oshida Y."/>
            <person name="Kitamura K."/>
            <person name="Iida Y."/>
            <person name="Hattori M."/>
            <person name="Ohkuma M."/>
        </authorList>
    </citation>
    <scope>NUCLEOTIDE SEQUENCE [LARGE SCALE GENOMIC DNA]</scope>
    <source>
        <strain evidence="2 3">JCM 16418</strain>
    </source>
</reference>
<comment type="caution">
    <text evidence="2">The sequence shown here is derived from an EMBL/GenBank/DDBJ whole genome shotgun (WGS) entry which is preliminary data.</text>
</comment>